<keyword evidence="4 5" id="KW-0012">Acyltransferase</keyword>
<comment type="subcellular location">
    <subcellularLocation>
        <location evidence="5">Cytoplasm</location>
    </subcellularLocation>
</comment>
<proteinExistence type="inferred from homology"/>
<dbReference type="GO" id="GO:0005737">
    <property type="term" value="C:cytoplasm"/>
    <property type="evidence" value="ECO:0007669"/>
    <property type="project" value="UniProtKB-SubCell"/>
</dbReference>
<dbReference type="eggNOG" id="COG0456">
    <property type="taxonomic scope" value="Bacteria"/>
</dbReference>
<dbReference type="NCBIfam" id="TIGR01575">
    <property type="entry name" value="rimI"/>
    <property type="match status" value="1"/>
</dbReference>
<dbReference type="PANTHER" id="PTHR43420">
    <property type="entry name" value="ACETYLTRANSFERASE"/>
    <property type="match status" value="1"/>
</dbReference>
<dbReference type="Gene3D" id="3.40.630.30">
    <property type="match status" value="1"/>
</dbReference>
<protein>
    <recommendedName>
        <fullName evidence="5">[Ribosomal protein bS18]-alanine N-acetyltransferase</fullName>
        <ecNumber evidence="5">2.3.1.266</ecNumber>
    </recommendedName>
</protein>
<keyword evidence="8" id="KW-1185">Reference proteome</keyword>
<comment type="caution">
    <text evidence="5">Lacks conserved residue(s) required for the propagation of feature annotation.</text>
</comment>
<dbReference type="GO" id="GO:0005840">
    <property type="term" value="C:ribosome"/>
    <property type="evidence" value="ECO:0007669"/>
    <property type="project" value="UniProtKB-KW"/>
</dbReference>
<dbReference type="AlphaFoldDB" id="A1SZK2"/>
<keyword evidence="3 5" id="KW-0808">Transferase</keyword>
<evidence type="ECO:0000313" key="7">
    <source>
        <dbReference type="EMBL" id="ABM04917.1"/>
    </source>
</evidence>
<dbReference type="HAMAP" id="MF_02210">
    <property type="entry name" value="RimI"/>
    <property type="match status" value="1"/>
</dbReference>
<accession>A1SZK2</accession>
<dbReference type="EMBL" id="CP000510">
    <property type="protein sequence ID" value="ABM04917.1"/>
    <property type="molecule type" value="Genomic_DNA"/>
</dbReference>
<evidence type="ECO:0000256" key="2">
    <source>
        <dbReference type="ARBA" id="ARBA00022490"/>
    </source>
</evidence>
<dbReference type="HOGENOM" id="CLU_013985_23_2_6"/>
<dbReference type="InterPro" id="IPR006464">
    <property type="entry name" value="AcTrfase_RimI/Ard1"/>
</dbReference>
<dbReference type="Proteomes" id="UP000000639">
    <property type="component" value="Chromosome"/>
</dbReference>
<feature type="binding site" evidence="5">
    <location>
        <position position="122"/>
    </location>
    <ligand>
        <name>acetyl-CoA</name>
        <dbReference type="ChEBI" id="CHEBI:57288"/>
    </ligand>
</feature>
<reference evidence="7 8" key="1">
    <citation type="submission" date="2007-01" db="EMBL/GenBank/DDBJ databases">
        <title>Complete sequence of Psychromonas ingrahamii 37.</title>
        <authorList>
            <consortium name="US DOE Joint Genome Institute"/>
            <person name="Copeland A."/>
            <person name="Lucas S."/>
            <person name="Lapidus A."/>
            <person name="Barry K."/>
            <person name="Detter J.C."/>
            <person name="Glavina del Rio T."/>
            <person name="Hammon N."/>
            <person name="Israni S."/>
            <person name="Dalin E."/>
            <person name="Tice H."/>
            <person name="Pitluck S."/>
            <person name="Thompson L.S."/>
            <person name="Brettin T."/>
            <person name="Bruce D."/>
            <person name="Han C."/>
            <person name="Tapia R."/>
            <person name="Schmutz J."/>
            <person name="Larimer F."/>
            <person name="Land M."/>
            <person name="Hauser L."/>
            <person name="Kyrpides N."/>
            <person name="Ivanova N."/>
            <person name="Staley J."/>
            <person name="Richardson P."/>
        </authorList>
    </citation>
    <scope>NUCLEOTIDE SEQUENCE [LARGE SCALE GENOMIC DNA]</scope>
    <source>
        <strain evidence="7 8">37</strain>
    </source>
</reference>
<dbReference type="PANTHER" id="PTHR43420:SF51">
    <property type="entry name" value="PEPTIDYL-LYSINE N-ACETYLTRANSFERASE YIAC"/>
    <property type="match status" value="1"/>
</dbReference>
<keyword evidence="7" id="KW-0687">Ribonucleoprotein</keyword>
<dbReference type="STRING" id="357804.Ping_3230"/>
<dbReference type="PROSITE" id="PS51186">
    <property type="entry name" value="GNAT"/>
    <property type="match status" value="1"/>
</dbReference>
<keyword evidence="7" id="KW-0689">Ribosomal protein</keyword>
<evidence type="ECO:0000259" key="6">
    <source>
        <dbReference type="PROSITE" id="PS51186"/>
    </source>
</evidence>
<feature type="active site" description="Proton donor" evidence="5">
    <location>
        <position position="129"/>
    </location>
</feature>
<evidence type="ECO:0000313" key="8">
    <source>
        <dbReference type="Proteomes" id="UP000000639"/>
    </source>
</evidence>
<evidence type="ECO:0000256" key="3">
    <source>
        <dbReference type="ARBA" id="ARBA00022679"/>
    </source>
</evidence>
<feature type="domain" description="N-acetyltransferase" evidence="6">
    <location>
        <begin position="16"/>
        <end position="161"/>
    </location>
</feature>
<comment type="similarity">
    <text evidence="1 5">Belongs to the acetyltransferase family. RimI subfamily.</text>
</comment>
<dbReference type="InterPro" id="IPR016181">
    <property type="entry name" value="Acyl_CoA_acyltransferase"/>
</dbReference>
<keyword evidence="2 5" id="KW-0963">Cytoplasm</keyword>
<feature type="binding site" evidence="5">
    <location>
        <begin position="83"/>
        <end position="85"/>
    </location>
    <ligand>
        <name>acetyl-CoA</name>
        <dbReference type="ChEBI" id="CHEBI:57288"/>
    </ligand>
</feature>
<dbReference type="EC" id="2.3.1.266" evidence="5"/>
<dbReference type="GO" id="GO:0008999">
    <property type="term" value="F:protein-N-terminal-alanine acetyltransferase activity"/>
    <property type="evidence" value="ECO:0007669"/>
    <property type="project" value="UniProtKB-UniRule"/>
</dbReference>
<evidence type="ECO:0000256" key="5">
    <source>
        <dbReference type="HAMAP-Rule" id="MF_02210"/>
    </source>
</evidence>
<dbReference type="SUPFAM" id="SSF55729">
    <property type="entry name" value="Acyl-CoA N-acyltransferases (Nat)"/>
    <property type="match status" value="1"/>
</dbReference>
<name>A1SZK2_PSYIN</name>
<dbReference type="KEGG" id="pin:Ping_3230"/>
<gene>
    <name evidence="5" type="primary">rimI</name>
    <name evidence="7" type="ordered locus">Ping_3230</name>
</gene>
<dbReference type="InterPro" id="IPR050680">
    <property type="entry name" value="YpeA/RimI_acetyltransf"/>
</dbReference>
<organism evidence="7 8">
    <name type="scientific">Psychromonas ingrahamii (strain DSM 17664 / CCUG 51855 / 37)</name>
    <dbReference type="NCBI Taxonomy" id="357804"/>
    <lineage>
        <taxon>Bacteria</taxon>
        <taxon>Pseudomonadati</taxon>
        <taxon>Pseudomonadota</taxon>
        <taxon>Gammaproteobacteria</taxon>
        <taxon>Alteromonadales</taxon>
        <taxon>Psychromonadaceae</taxon>
        <taxon>Psychromonas</taxon>
    </lineage>
</organism>
<sequence>MEAIMPAPLIINKEKLQIVPMGLADIEDVFNIESRCHSHPWSKKLFLSNFGTRYFSHILLADEQVIGYFVASSVAGEVTLMNIAIEPEVQGQGLGNILLQFLKDYSQAKDEEEVWLEVRASNLYALKLYQKLGFVELDRRKDYYPCKNGREDAVIMCCYLSL</sequence>
<feature type="active site" description="Proton acceptor" evidence="5">
    <location>
        <position position="117"/>
    </location>
</feature>
<evidence type="ECO:0000256" key="1">
    <source>
        <dbReference type="ARBA" id="ARBA00005395"/>
    </source>
</evidence>
<dbReference type="Pfam" id="PF00583">
    <property type="entry name" value="Acetyltransf_1"/>
    <property type="match status" value="1"/>
</dbReference>
<dbReference type="InterPro" id="IPR000182">
    <property type="entry name" value="GNAT_dom"/>
</dbReference>
<comment type="catalytic activity">
    <reaction evidence="5">
        <text>N-terminal L-alanyl-[ribosomal protein bS18] + acetyl-CoA = N-terminal N(alpha)-acetyl-L-alanyl-[ribosomal protein bS18] + CoA + H(+)</text>
        <dbReference type="Rhea" id="RHEA:43756"/>
        <dbReference type="Rhea" id="RHEA-COMP:10676"/>
        <dbReference type="Rhea" id="RHEA-COMP:10677"/>
        <dbReference type="ChEBI" id="CHEBI:15378"/>
        <dbReference type="ChEBI" id="CHEBI:57287"/>
        <dbReference type="ChEBI" id="CHEBI:57288"/>
        <dbReference type="ChEBI" id="CHEBI:64718"/>
        <dbReference type="ChEBI" id="CHEBI:83683"/>
        <dbReference type="EC" id="2.3.1.266"/>
    </reaction>
</comment>
<dbReference type="InterPro" id="IPR043690">
    <property type="entry name" value="RimI"/>
</dbReference>
<dbReference type="CDD" id="cd04301">
    <property type="entry name" value="NAT_SF"/>
    <property type="match status" value="1"/>
</dbReference>
<comment type="function">
    <text evidence="5">Acetylates the N-terminal alanine of ribosomal protein bS18.</text>
</comment>
<evidence type="ECO:0000256" key="4">
    <source>
        <dbReference type="ARBA" id="ARBA00023315"/>
    </source>
</evidence>